<reference evidence="2 3" key="1">
    <citation type="submission" date="2018-10" db="EMBL/GenBank/DDBJ databases">
        <title>Sequencing the genomes of 1000 actinobacteria strains.</title>
        <authorList>
            <person name="Klenk H.-P."/>
        </authorList>
    </citation>
    <scope>NUCLEOTIDE SEQUENCE [LARGE SCALE GENOMIC DNA]</scope>
    <source>
        <strain evidence="2 3">DSM 45175</strain>
    </source>
</reference>
<evidence type="ECO:0000313" key="3">
    <source>
        <dbReference type="Proteomes" id="UP000277671"/>
    </source>
</evidence>
<gene>
    <name evidence="2" type="ORF">BDK92_6208</name>
</gene>
<comment type="caution">
    <text evidence="2">The sequence shown here is derived from an EMBL/GenBank/DDBJ whole genome shotgun (WGS) entry which is preliminary data.</text>
</comment>
<feature type="transmembrane region" description="Helical" evidence="1">
    <location>
        <begin position="51"/>
        <end position="72"/>
    </location>
</feature>
<name>A0A495JS37_9ACTN</name>
<dbReference type="EMBL" id="RBKT01000001">
    <property type="protein sequence ID" value="RKR91796.1"/>
    <property type="molecule type" value="Genomic_DNA"/>
</dbReference>
<accession>A0A495JS37</accession>
<dbReference type="RefSeq" id="WP_121159896.1">
    <property type="nucleotide sequence ID" value="NZ_RBKT01000001.1"/>
</dbReference>
<organism evidence="2 3">
    <name type="scientific">Micromonospora pisi</name>
    <dbReference type="NCBI Taxonomy" id="589240"/>
    <lineage>
        <taxon>Bacteria</taxon>
        <taxon>Bacillati</taxon>
        <taxon>Actinomycetota</taxon>
        <taxon>Actinomycetes</taxon>
        <taxon>Micromonosporales</taxon>
        <taxon>Micromonosporaceae</taxon>
        <taxon>Micromonospora</taxon>
    </lineage>
</organism>
<evidence type="ECO:0000256" key="1">
    <source>
        <dbReference type="SAM" id="Phobius"/>
    </source>
</evidence>
<protein>
    <submittedName>
        <fullName evidence="2">Uncharacterized protein</fullName>
    </submittedName>
</protein>
<sequence>MLFDTPSRLSWWRWLPAPLLWSTVALIALRVSQPGWWRSLTPAGAADPPAVAVTGAAVLAAGWIAGLLAEVLSVAGAENGVRAGQAAFSYSCRSPPS</sequence>
<proteinExistence type="predicted"/>
<dbReference type="AlphaFoldDB" id="A0A495JS37"/>
<keyword evidence="3" id="KW-1185">Reference proteome</keyword>
<feature type="transmembrane region" description="Helical" evidence="1">
    <location>
        <begin position="12"/>
        <end position="31"/>
    </location>
</feature>
<keyword evidence="1" id="KW-1133">Transmembrane helix</keyword>
<keyword evidence="1" id="KW-0812">Transmembrane</keyword>
<keyword evidence="1" id="KW-0472">Membrane</keyword>
<dbReference type="Proteomes" id="UP000277671">
    <property type="component" value="Unassembled WGS sequence"/>
</dbReference>
<evidence type="ECO:0000313" key="2">
    <source>
        <dbReference type="EMBL" id="RKR91796.1"/>
    </source>
</evidence>